<dbReference type="Gene3D" id="2.170.16.10">
    <property type="entry name" value="Hedgehog/Intein (Hint) domain"/>
    <property type="match status" value="1"/>
</dbReference>
<sequence length="699" mass="78126">MTNILPGKVKGLGEKTIEKLAGANITSLELLAMTTAEDLKAILKITNKDARAIIQQAKDIALETALVPKSLDDLIKRRKEVIQTFSTGSAELDKIMGGGVQTWAITILKGPFSCHDEVTNILTPSGIKHWSKIELGDLVYSIDKQRNIIATPVKNIYVYNYKGLMYYFNSKKINLVITGNHTLPIRTSKRNCEWLKASEVAGKTQASVMTKFNSKGLGKKCFNVKEYLPEEILDYPKKSHLKDRRYIFSTNNFLELIGWYLSEGSVMHGDNDYISINNSKYKEEIKNLLDSMNLHYGFYENRRFTIFNKWLSRYCVQRCGEGSINKTIPSEILGLSKKHLKHLLKSIMMGDGSASGYTYYTVSPSLRDTFIILCLKLGYHPSYITLDKTGERFTIRGKPFTAKHIAYQIQLGKNSKGFLQIKKRKARITKFNDRLIFSSGSNNLKLVPYEGIIWCLETNGAFFVERNGKISLAGNSGKSQIGFQASVSCIKSGRKVGWVETEATTFIPERVLEIAEAQGVKVNTSSTGEGGDFVVYTSEDIIDVEKQLLAYEALGRKMEEGVDIGLLIVDSFSPHFRSTYQKRETFGARNQMTAKHLAYLNYLAAKYNVAILLTSQIMGVPDDQKQGLTKMQEASTTAMYGGSSLQHGGTHILALTRVSRAKQIWKATMVDSPYLPDADAYFRIGPGGISDVSRTRGPA</sequence>
<dbReference type="PANTHER" id="PTHR22942:SF30">
    <property type="entry name" value="MEIOTIC RECOMBINATION PROTEIN DMC1_LIM15 HOMOLOG"/>
    <property type="match status" value="1"/>
</dbReference>
<dbReference type="SUPFAM" id="SSF47794">
    <property type="entry name" value="Rad51 N-terminal domain-like"/>
    <property type="match status" value="1"/>
</dbReference>
<proteinExistence type="predicted"/>
<feature type="domain" description="DOD-type homing endonuclease" evidence="5">
    <location>
        <begin position="256"/>
        <end position="379"/>
    </location>
</feature>
<accession>A0A6H1ZVI0</accession>
<feature type="domain" description="RecA family profile 1" evidence="4">
    <location>
        <begin position="476"/>
        <end position="617"/>
    </location>
</feature>
<dbReference type="GO" id="GO:0006281">
    <property type="term" value="P:DNA repair"/>
    <property type="evidence" value="ECO:0007669"/>
    <property type="project" value="InterPro"/>
</dbReference>
<dbReference type="AlphaFoldDB" id="A0A6H1ZVI0"/>
<dbReference type="PROSITE" id="PS50162">
    <property type="entry name" value="RECA_2"/>
    <property type="match status" value="1"/>
</dbReference>
<dbReference type="Gene3D" id="1.10.150.20">
    <property type="entry name" value="5' to 3' exonuclease, C-terminal subdomain"/>
    <property type="match status" value="1"/>
</dbReference>
<name>A0A6H1ZVI0_9ZZZZ</name>
<evidence type="ECO:0000256" key="3">
    <source>
        <dbReference type="ARBA" id="ARBA00023125"/>
    </source>
</evidence>
<dbReference type="InterPro" id="IPR013632">
    <property type="entry name" value="Rad51_C"/>
</dbReference>
<dbReference type="PANTHER" id="PTHR22942">
    <property type="entry name" value="RECA/RAD51/RADA DNA STRAND-PAIRING FAMILY MEMBER"/>
    <property type="match status" value="1"/>
</dbReference>
<dbReference type="Pfam" id="PF14520">
    <property type="entry name" value="HHH_5"/>
    <property type="match status" value="1"/>
</dbReference>
<protein>
    <submittedName>
        <fullName evidence="6">Putative DNA repair and recombination protein</fullName>
    </submittedName>
</protein>
<dbReference type="InterPro" id="IPR004042">
    <property type="entry name" value="Intein_endonuc_central"/>
</dbReference>
<dbReference type="SUPFAM" id="SSF52540">
    <property type="entry name" value="P-loop containing nucleoside triphosphate hydrolases"/>
    <property type="match status" value="1"/>
</dbReference>
<keyword evidence="2" id="KW-0067">ATP-binding</keyword>
<keyword evidence="3" id="KW-0238">DNA-binding</keyword>
<dbReference type="EMBL" id="MT144266">
    <property type="protein sequence ID" value="QJA51472.1"/>
    <property type="molecule type" value="Genomic_DNA"/>
</dbReference>
<dbReference type="InterPro" id="IPR036844">
    <property type="entry name" value="Hint_dom_sf"/>
</dbReference>
<gene>
    <name evidence="6" type="ORF">TM448A02160_0006</name>
</gene>
<dbReference type="InterPro" id="IPR010995">
    <property type="entry name" value="DNA_repair_Rad51/TF_NusA_a-hlx"/>
</dbReference>
<dbReference type="GO" id="GO:0005524">
    <property type="term" value="F:ATP binding"/>
    <property type="evidence" value="ECO:0007669"/>
    <property type="project" value="UniProtKB-KW"/>
</dbReference>
<evidence type="ECO:0000256" key="2">
    <source>
        <dbReference type="ARBA" id="ARBA00022840"/>
    </source>
</evidence>
<dbReference type="Gene3D" id="3.10.28.10">
    <property type="entry name" value="Homing endonucleases"/>
    <property type="match status" value="1"/>
</dbReference>
<dbReference type="InterPro" id="IPR027434">
    <property type="entry name" value="Homing_endonucl"/>
</dbReference>
<dbReference type="PROSITE" id="PS50819">
    <property type="entry name" value="INTEIN_ENDONUCLEASE"/>
    <property type="match status" value="1"/>
</dbReference>
<evidence type="ECO:0000259" key="4">
    <source>
        <dbReference type="PROSITE" id="PS50162"/>
    </source>
</evidence>
<keyword evidence="1" id="KW-0547">Nucleotide-binding</keyword>
<evidence type="ECO:0000256" key="1">
    <source>
        <dbReference type="ARBA" id="ARBA00022741"/>
    </source>
</evidence>
<dbReference type="Pfam" id="PF08423">
    <property type="entry name" value="Rad51"/>
    <property type="match status" value="1"/>
</dbReference>
<dbReference type="InterPro" id="IPR027417">
    <property type="entry name" value="P-loop_NTPase"/>
</dbReference>
<reference evidence="6" key="1">
    <citation type="submission" date="2020-03" db="EMBL/GenBank/DDBJ databases">
        <title>The deep terrestrial virosphere.</title>
        <authorList>
            <person name="Holmfeldt K."/>
            <person name="Nilsson E."/>
            <person name="Simone D."/>
            <person name="Lopez-Fernandez M."/>
            <person name="Wu X."/>
            <person name="de Brujin I."/>
            <person name="Lundin D."/>
            <person name="Andersson A."/>
            <person name="Bertilsson S."/>
            <person name="Dopson M."/>
        </authorList>
    </citation>
    <scope>NUCLEOTIDE SEQUENCE</scope>
    <source>
        <strain evidence="6">TM448A02160</strain>
    </source>
</reference>
<dbReference type="SUPFAM" id="SSF55608">
    <property type="entry name" value="Homing endonucleases"/>
    <property type="match status" value="1"/>
</dbReference>
<dbReference type="InterPro" id="IPR020588">
    <property type="entry name" value="RecA_ATP-bd"/>
</dbReference>
<dbReference type="Gene3D" id="3.40.50.300">
    <property type="entry name" value="P-loop containing nucleotide triphosphate hydrolases"/>
    <property type="match status" value="1"/>
</dbReference>
<dbReference type="SUPFAM" id="SSF51294">
    <property type="entry name" value="Hedgehog/intein (Hint) domain"/>
    <property type="match status" value="1"/>
</dbReference>
<dbReference type="GO" id="GO:0003677">
    <property type="term" value="F:DNA binding"/>
    <property type="evidence" value="ECO:0007669"/>
    <property type="project" value="UniProtKB-KW"/>
</dbReference>
<dbReference type="GO" id="GO:0004519">
    <property type="term" value="F:endonuclease activity"/>
    <property type="evidence" value="ECO:0007669"/>
    <property type="project" value="InterPro"/>
</dbReference>
<evidence type="ECO:0000313" key="6">
    <source>
        <dbReference type="EMBL" id="QJA51472.1"/>
    </source>
</evidence>
<dbReference type="GO" id="GO:0140664">
    <property type="term" value="F:ATP-dependent DNA damage sensor activity"/>
    <property type="evidence" value="ECO:0007669"/>
    <property type="project" value="InterPro"/>
</dbReference>
<organism evidence="6">
    <name type="scientific">viral metagenome</name>
    <dbReference type="NCBI Taxonomy" id="1070528"/>
    <lineage>
        <taxon>unclassified sequences</taxon>
        <taxon>metagenomes</taxon>
        <taxon>organismal metagenomes</taxon>
    </lineage>
</organism>
<evidence type="ECO:0000259" key="5">
    <source>
        <dbReference type="PROSITE" id="PS50819"/>
    </source>
</evidence>